<accession>A0A4S2CUM5</accession>
<sequence length="258" mass="26890">MDTEANPTRWTLLSLRPRGQHAPMRRAAHTLGATTIALSPWALRARGDAATRAALDAALGADRVIFSSPSAVVAASRLARLDAPHPGQWLAVGSGTAAALQRAGARDIQAPARMDSEGLLALPALATLDGLRAGLVTAPGGRGIIAATLQARGAQLLRADVYLRQPLPLSPRTLQRLRHAATPWALAVSSADALARLLAQLPGDLQAPLRQAWVVAASERLATQAEAAGFVHVVQADGPLPAQLVQAAHRAITRRATC</sequence>
<evidence type="ECO:0000256" key="9">
    <source>
        <dbReference type="RuleBase" id="RU366031"/>
    </source>
</evidence>
<evidence type="ECO:0000259" key="10">
    <source>
        <dbReference type="Pfam" id="PF02602"/>
    </source>
</evidence>
<dbReference type="InterPro" id="IPR036108">
    <property type="entry name" value="4pyrrol_syn_uPrphyn_synt_sf"/>
</dbReference>
<feature type="domain" description="Tetrapyrrole biosynthesis uroporphyrinogen III synthase" evidence="10">
    <location>
        <begin position="26"/>
        <end position="245"/>
    </location>
</feature>
<evidence type="ECO:0000256" key="2">
    <source>
        <dbReference type="ARBA" id="ARBA00008133"/>
    </source>
</evidence>
<evidence type="ECO:0000256" key="4">
    <source>
        <dbReference type="ARBA" id="ARBA00023239"/>
    </source>
</evidence>
<dbReference type="InterPro" id="IPR039793">
    <property type="entry name" value="UROS/Hem4"/>
</dbReference>
<dbReference type="AlphaFoldDB" id="A0A4S2CUM5"/>
<dbReference type="PANTHER" id="PTHR38042">
    <property type="entry name" value="UROPORPHYRINOGEN-III SYNTHASE, CHLOROPLASTIC"/>
    <property type="match status" value="1"/>
</dbReference>
<dbReference type="OrthoDB" id="9787650at2"/>
<dbReference type="Proteomes" id="UP000306631">
    <property type="component" value="Unassembled WGS sequence"/>
</dbReference>
<keyword evidence="4 9" id="KW-0456">Lyase</keyword>
<evidence type="ECO:0000256" key="1">
    <source>
        <dbReference type="ARBA" id="ARBA00004772"/>
    </source>
</evidence>
<dbReference type="GO" id="GO:0006780">
    <property type="term" value="P:uroporphyrinogen III biosynthetic process"/>
    <property type="evidence" value="ECO:0007669"/>
    <property type="project" value="UniProtKB-UniRule"/>
</dbReference>
<evidence type="ECO:0000313" key="11">
    <source>
        <dbReference type="EMBL" id="TGY32112.1"/>
    </source>
</evidence>
<dbReference type="UniPathway" id="UPA00251">
    <property type="reaction ID" value="UER00320"/>
</dbReference>
<evidence type="ECO:0000313" key="12">
    <source>
        <dbReference type="Proteomes" id="UP000306631"/>
    </source>
</evidence>
<reference evidence="11 12" key="1">
    <citation type="submission" date="2019-04" db="EMBL/GenBank/DDBJ databases">
        <title>Microbes associate with the intestines of laboratory mice.</title>
        <authorList>
            <person name="Navarre W."/>
            <person name="Wong E."/>
            <person name="Huang K."/>
            <person name="Tropini C."/>
            <person name="Ng K."/>
            <person name="Yu B."/>
        </authorList>
    </citation>
    <scope>NUCLEOTIDE SEQUENCE [LARGE SCALE GENOMIC DNA]</scope>
    <source>
        <strain evidence="11 12">NM62_B4-13</strain>
    </source>
</reference>
<proteinExistence type="inferred from homology"/>
<keyword evidence="5 9" id="KW-0627">Porphyrin biosynthesis</keyword>
<evidence type="ECO:0000256" key="5">
    <source>
        <dbReference type="ARBA" id="ARBA00023244"/>
    </source>
</evidence>
<comment type="catalytic activity">
    <reaction evidence="8 9">
        <text>hydroxymethylbilane = uroporphyrinogen III + H2O</text>
        <dbReference type="Rhea" id="RHEA:18965"/>
        <dbReference type="ChEBI" id="CHEBI:15377"/>
        <dbReference type="ChEBI" id="CHEBI:57308"/>
        <dbReference type="ChEBI" id="CHEBI:57845"/>
        <dbReference type="EC" id="4.2.1.75"/>
    </reaction>
</comment>
<protein>
    <recommendedName>
        <fullName evidence="7 9">Uroporphyrinogen-III synthase</fullName>
        <ecNumber evidence="3 9">4.2.1.75</ecNumber>
    </recommendedName>
</protein>
<organism evidence="11 12">
    <name type="scientific">Stenotrophomonas maltophilia</name>
    <name type="common">Pseudomonas maltophilia</name>
    <name type="synonym">Xanthomonas maltophilia</name>
    <dbReference type="NCBI Taxonomy" id="40324"/>
    <lineage>
        <taxon>Bacteria</taxon>
        <taxon>Pseudomonadati</taxon>
        <taxon>Pseudomonadota</taxon>
        <taxon>Gammaproteobacteria</taxon>
        <taxon>Lysobacterales</taxon>
        <taxon>Lysobacteraceae</taxon>
        <taxon>Stenotrophomonas</taxon>
        <taxon>Stenotrophomonas maltophilia group</taxon>
    </lineage>
</organism>
<comment type="caution">
    <text evidence="11">The sequence shown here is derived from an EMBL/GenBank/DDBJ whole genome shotgun (WGS) entry which is preliminary data.</text>
</comment>
<evidence type="ECO:0000256" key="3">
    <source>
        <dbReference type="ARBA" id="ARBA00013109"/>
    </source>
</evidence>
<dbReference type="Pfam" id="PF02602">
    <property type="entry name" value="HEM4"/>
    <property type="match status" value="1"/>
</dbReference>
<evidence type="ECO:0000256" key="8">
    <source>
        <dbReference type="ARBA" id="ARBA00048617"/>
    </source>
</evidence>
<evidence type="ECO:0000256" key="7">
    <source>
        <dbReference type="ARBA" id="ARBA00040167"/>
    </source>
</evidence>
<dbReference type="GO" id="GO:0004852">
    <property type="term" value="F:uroporphyrinogen-III synthase activity"/>
    <property type="evidence" value="ECO:0007669"/>
    <property type="project" value="UniProtKB-UniRule"/>
</dbReference>
<evidence type="ECO:0000256" key="6">
    <source>
        <dbReference type="ARBA" id="ARBA00037589"/>
    </source>
</evidence>
<dbReference type="PANTHER" id="PTHR38042:SF1">
    <property type="entry name" value="UROPORPHYRINOGEN-III SYNTHASE, CHLOROPLASTIC"/>
    <property type="match status" value="1"/>
</dbReference>
<comment type="pathway">
    <text evidence="1 9">Porphyrin-containing compound metabolism; protoporphyrin-IX biosynthesis; coproporphyrinogen-III from 5-aminolevulinate: step 3/4.</text>
</comment>
<dbReference type="EC" id="4.2.1.75" evidence="3 9"/>
<dbReference type="EMBL" id="SRYW01000019">
    <property type="protein sequence ID" value="TGY32112.1"/>
    <property type="molecule type" value="Genomic_DNA"/>
</dbReference>
<dbReference type="InterPro" id="IPR003754">
    <property type="entry name" value="4pyrrol_synth_uPrphyn_synth"/>
</dbReference>
<dbReference type="CDD" id="cd06578">
    <property type="entry name" value="HemD"/>
    <property type="match status" value="1"/>
</dbReference>
<dbReference type="SUPFAM" id="SSF69618">
    <property type="entry name" value="HemD-like"/>
    <property type="match status" value="1"/>
</dbReference>
<dbReference type="GO" id="GO:0006782">
    <property type="term" value="P:protoporphyrinogen IX biosynthetic process"/>
    <property type="evidence" value="ECO:0007669"/>
    <property type="project" value="UniProtKB-UniRule"/>
</dbReference>
<comment type="function">
    <text evidence="6 9">Catalyzes cyclization of the linear tetrapyrrole, hydroxymethylbilane, to the macrocyclic uroporphyrinogen III.</text>
</comment>
<gene>
    <name evidence="11" type="ORF">E5352_17135</name>
</gene>
<name>A0A4S2CUM5_STEMA</name>
<dbReference type="Gene3D" id="3.40.50.10090">
    <property type="match status" value="2"/>
</dbReference>
<comment type="similarity">
    <text evidence="2 9">Belongs to the uroporphyrinogen-III synthase family.</text>
</comment>
<dbReference type="RefSeq" id="WP_136006728.1">
    <property type="nucleotide sequence ID" value="NZ_SRYW01000019.1"/>
</dbReference>